<reference evidence="2 3" key="1">
    <citation type="submission" date="2019-04" db="EMBL/GenBank/DDBJ databases">
        <title>Friends and foes A comparative genomics studyof 23 Aspergillus species from section Flavi.</title>
        <authorList>
            <consortium name="DOE Joint Genome Institute"/>
            <person name="Kjaerbolling I."/>
            <person name="Vesth T."/>
            <person name="Frisvad J.C."/>
            <person name="Nybo J.L."/>
            <person name="Theobald S."/>
            <person name="Kildgaard S."/>
            <person name="Isbrandt T."/>
            <person name="Kuo A."/>
            <person name="Sato A."/>
            <person name="Lyhne E.K."/>
            <person name="Kogle M.E."/>
            <person name="Wiebenga A."/>
            <person name="Kun R.S."/>
            <person name="Lubbers R.J."/>
            <person name="Makela M.R."/>
            <person name="Barry K."/>
            <person name="Chovatia M."/>
            <person name="Clum A."/>
            <person name="Daum C."/>
            <person name="Haridas S."/>
            <person name="He G."/>
            <person name="LaButti K."/>
            <person name="Lipzen A."/>
            <person name="Mondo S."/>
            <person name="Riley R."/>
            <person name="Salamov A."/>
            <person name="Simmons B.A."/>
            <person name="Magnuson J.K."/>
            <person name="Henrissat B."/>
            <person name="Mortensen U.H."/>
            <person name="Larsen T.O."/>
            <person name="Devries R.P."/>
            <person name="Grigoriev I.V."/>
            <person name="Machida M."/>
            <person name="Baker S.E."/>
            <person name="Andersen M.R."/>
        </authorList>
    </citation>
    <scope>NUCLEOTIDE SEQUENCE [LARGE SCALE GENOMIC DNA]</scope>
    <source>
        <strain evidence="2 3">CBS 763.97</strain>
    </source>
</reference>
<dbReference type="RefSeq" id="XP_031924576.1">
    <property type="nucleotide sequence ID" value="XM_032070803.1"/>
</dbReference>
<dbReference type="GO" id="GO:0048270">
    <property type="term" value="F:methionine adenosyltransferase regulator activity"/>
    <property type="evidence" value="ECO:0007669"/>
    <property type="project" value="TreeGrafter"/>
</dbReference>
<dbReference type="PANTHER" id="PTHR10491:SF4">
    <property type="entry name" value="METHIONINE ADENOSYLTRANSFERASE 2 SUBUNIT BETA"/>
    <property type="match status" value="1"/>
</dbReference>
<dbReference type="OrthoDB" id="16464at2759"/>
<dbReference type="Gene3D" id="3.40.50.720">
    <property type="entry name" value="NAD(P)-binding Rossmann-like Domain"/>
    <property type="match status" value="1"/>
</dbReference>
<dbReference type="AlphaFoldDB" id="A0A5N6ZVR9"/>
<name>A0A5N6ZVR9_9EURO</name>
<feature type="domain" description="NAD-dependent epimerase/dehydratase" evidence="1">
    <location>
        <begin position="15"/>
        <end position="171"/>
    </location>
</feature>
<evidence type="ECO:0000313" key="2">
    <source>
        <dbReference type="EMBL" id="KAE8361495.1"/>
    </source>
</evidence>
<proteinExistence type="predicted"/>
<keyword evidence="3" id="KW-1185">Reference proteome</keyword>
<dbReference type="GO" id="GO:0048269">
    <property type="term" value="C:methionine adenosyltransferase complex"/>
    <property type="evidence" value="ECO:0007669"/>
    <property type="project" value="TreeGrafter"/>
</dbReference>
<dbReference type="GO" id="GO:0006556">
    <property type="term" value="P:S-adenosylmethionine biosynthetic process"/>
    <property type="evidence" value="ECO:0007669"/>
    <property type="project" value="TreeGrafter"/>
</dbReference>
<dbReference type="SUPFAM" id="SSF51735">
    <property type="entry name" value="NAD(P)-binding Rossmann-fold domains"/>
    <property type="match status" value="1"/>
</dbReference>
<dbReference type="InterPro" id="IPR001509">
    <property type="entry name" value="Epimerase_deHydtase"/>
</dbReference>
<dbReference type="InterPro" id="IPR036291">
    <property type="entry name" value="NAD(P)-bd_dom_sf"/>
</dbReference>
<evidence type="ECO:0000259" key="1">
    <source>
        <dbReference type="Pfam" id="PF01370"/>
    </source>
</evidence>
<sequence>MAIKTPVSFIIFGNGWVSGQVQDALQKAGHQLVVSQERIENREAILRELDRVKPTHVINTAGARGDPNVDWCESHKEETIRSNIIGATTLADCCFIKGMHLTHFGSGCIYDYDGEHSWGGLRYTEQDEPNFMKSFYSYTKVVSEKILKQYANVLILRIRNPIGSDLHPKNMIVKLASYKKLINVPNSGSVLPSLIPAAILLAVNNEVGVYNFTNPGAFTHNELMGLLRKHLWPSLHWENFTEEEQAKILKAPRCNLELDVTKLLEKLRQFGCSVPPVHEAMEEAFIKIKNTQNVK</sequence>
<dbReference type="PANTHER" id="PTHR10491">
    <property type="entry name" value="DTDP-4-DEHYDRORHAMNOSE REDUCTASE"/>
    <property type="match status" value="1"/>
</dbReference>
<protein>
    <submittedName>
        <fullName evidence="2">NRS/ER</fullName>
    </submittedName>
</protein>
<accession>A0A5N6ZVR9</accession>
<organism evidence="2 3">
    <name type="scientific">Aspergillus caelatus</name>
    <dbReference type="NCBI Taxonomy" id="61420"/>
    <lineage>
        <taxon>Eukaryota</taxon>
        <taxon>Fungi</taxon>
        <taxon>Dikarya</taxon>
        <taxon>Ascomycota</taxon>
        <taxon>Pezizomycotina</taxon>
        <taxon>Eurotiomycetes</taxon>
        <taxon>Eurotiomycetidae</taxon>
        <taxon>Eurotiales</taxon>
        <taxon>Aspergillaceae</taxon>
        <taxon>Aspergillus</taxon>
        <taxon>Aspergillus subgen. Circumdati</taxon>
    </lineage>
</organism>
<dbReference type="EMBL" id="ML737733">
    <property type="protein sequence ID" value="KAE8361495.1"/>
    <property type="molecule type" value="Genomic_DNA"/>
</dbReference>
<dbReference type="Proteomes" id="UP000326268">
    <property type="component" value="Unassembled WGS sequence"/>
</dbReference>
<dbReference type="GeneID" id="43655249"/>
<dbReference type="InterPro" id="IPR005913">
    <property type="entry name" value="dTDP_dehydrorham_reduct"/>
</dbReference>
<dbReference type="Pfam" id="PF01370">
    <property type="entry name" value="Epimerase"/>
    <property type="match status" value="1"/>
</dbReference>
<gene>
    <name evidence="2" type="ORF">BDV27DRAFT_147765</name>
</gene>
<evidence type="ECO:0000313" key="3">
    <source>
        <dbReference type="Proteomes" id="UP000326268"/>
    </source>
</evidence>